<comment type="subcellular location">
    <subcellularLocation>
        <location evidence="1">Cell membrane</location>
        <topology evidence="1">Multi-pass membrane protein</topology>
    </subcellularLocation>
</comment>
<sequence length="661" mass="72866">MTENAGVFPKPEPSLAVITDDANVFAVILAKPEYPGRTGDLKNARLDLEAKLKVLGQYVNNVAKGDEAILEKSGFPLSKVPSPHGDIPATTEAGVELDADGHFDIWATPPEADYYGVIFAATVADNPDDDPSHWVFQYCATPEVTFTNGIVSGKKYKFAVAFVGSSEMLHWFHIGKMMFARIQLGPTFFSSFKKEGILFNALALSGVLLGAFLAVVIRFIFNLNIENTVGMMSGAVTNTPGLGAAISVLSEIKTEFSDRTFGDPTVAYAISYPFGVIGLITMVIIIKLLFKIDIDKEKQIYHTQKTGDINPLIRKKCRVTEARFVGKTLSIILEEFEKQQLVISRIKHHGEKDVRVPNMDTIIQERDVLMVIGVERDVDFFISFVGRVSTDLFIESEQDMMSKNIYVTKSNATHKTLKQLDLLNKFDLKVTRVIRGGRELLASPSLELFYGDKIRIVGTKESVREAEDILGNSEKKMLEPDFVSIFGGLLLGILFGSVPFVLPTMPIPIKLGFAAGPLIVALIISRFGGVSFIHSYVNDGAINFMKDFGISLFFAAVGIHAGEAFYDNFIKFNGWTLLILGLIVTIVPIIFMAICTKLLKINFLQFSGILSGTYTDPAALTFCTAYLNSDIPLQAYSIVYPLVTICRIFLAQLLILLLVTH</sequence>
<feature type="transmembrane region" description="Helical" evidence="7">
    <location>
        <begin position="606"/>
        <end position="627"/>
    </location>
</feature>
<evidence type="ECO:0000256" key="5">
    <source>
        <dbReference type="ARBA" id="ARBA00022989"/>
    </source>
</evidence>
<dbReference type="InterPro" id="IPR050144">
    <property type="entry name" value="AAE_transporter"/>
</dbReference>
<dbReference type="EMBL" id="JAEAOA010000085">
    <property type="protein sequence ID" value="KAK3604790.1"/>
    <property type="molecule type" value="Genomic_DNA"/>
</dbReference>
<evidence type="ECO:0000256" key="2">
    <source>
        <dbReference type="ARBA" id="ARBA00022448"/>
    </source>
</evidence>
<dbReference type="GO" id="GO:0005886">
    <property type="term" value="C:plasma membrane"/>
    <property type="evidence" value="ECO:0007669"/>
    <property type="project" value="UniProtKB-SubCell"/>
</dbReference>
<gene>
    <name evidence="9" type="ORF">CHS0354_000448</name>
</gene>
<dbReference type="InterPro" id="IPR006037">
    <property type="entry name" value="RCK_C"/>
</dbReference>
<dbReference type="InterPro" id="IPR006512">
    <property type="entry name" value="YidE_YbjL"/>
</dbReference>
<dbReference type="Pfam" id="PF02080">
    <property type="entry name" value="TrkA_C"/>
    <property type="match status" value="1"/>
</dbReference>
<evidence type="ECO:0000256" key="1">
    <source>
        <dbReference type="ARBA" id="ARBA00004651"/>
    </source>
</evidence>
<feature type="transmembrane region" description="Helical" evidence="7">
    <location>
        <begin position="197"/>
        <end position="221"/>
    </location>
</feature>
<reference evidence="9" key="1">
    <citation type="journal article" date="2021" name="Genome Biol. Evol.">
        <title>A High-Quality Reference Genome for a Parasitic Bivalve with Doubly Uniparental Inheritance (Bivalvia: Unionida).</title>
        <authorList>
            <person name="Smith C.H."/>
        </authorList>
    </citation>
    <scope>NUCLEOTIDE SEQUENCE</scope>
    <source>
        <strain evidence="9">CHS0354</strain>
    </source>
</reference>
<feature type="transmembrane region" description="Helical" evidence="7">
    <location>
        <begin position="482"/>
        <end position="502"/>
    </location>
</feature>
<keyword evidence="5 7" id="KW-1133">Transmembrane helix</keyword>
<evidence type="ECO:0000256" key="7">
    <source>
        <dbReference type="SAM" id="Phobius"/>
    </source>
</evidence>
<reference evidence="9" key="2">
    <citation type="journal article" date="2021" name="Genome Biol. Evol.">
        <title>Developing a high-quality reference genome for a parasitic bivalve with doubly uniparental inheritance (Bivalvia: Unionida).</title>
        <authorList>
            <person name="Smith C.H."/>
        </authorList>
    </citation>
    <scope>NUCLEOTIDE SEQUENCE</scope>
    <source>
        <strain evidence="9">CHS0354</strain>
        <tissue evidence="9">Mantle</tissue>
    </source>
</reference>
<dbReference type="GO" id="GO:0006813">
    <property type="term" value="P:potassium ion transport"/>
    <property type="evidence" value="ECO:0007669"/>
    <property type="project" value="InterPro"/>
</dbReference>
<dbReference type="InterPro" id="IPR036721">
    <property type="entry name" value="RCK_C_sf"/>
</dbReference>
<feature type="transmembrane region" description="Helical" evidence="7">
    <location>
        <begin position="266"/>
        <end position="290"/>
    </location>
</feature>
<evidence type="ECO:0000256" key="6">
    <source>
        <dbReference type="ARBA" id="ARBA00023136"/>
    </source>
</evidence>
<name>A0AAE0T6L1_9BIVA</name>
<evidence type="ECO:0000313" key="9">
    <source>
        <dbReference type="EMBL" id="KAK3604790.1"/>
    </source>
</evidence>
<dbReference type="GO" id="GO:0008324">
    <property type="term" value="F:monoatomic cation transmembrane transporter activity"/>
    <property type="evidence" value="ECO:0007669"/>
    <property type="project" value="InterPro"/>
</dbReference>
<dbReference type="PANTHER" id="PTHR30445">
    <property type="entry name" value="K(+)_H(+) ANTIPORTER SUBUNIT KHTT"/>
    <property type="match status" value="1"/>
</dbReference>
<dbReference type="PANTHER" id="PTHR30445:SF3">
    <property type="entry name" value="TRANSPORT PROTEIN YIDE-RELATED"/>
    <property type="match status" value="1"/>
</dbReference>
<keyword evidence="3" id="KW-1003">Cell membrane</keyword>
<dbReference type="Pfam" id="PF06826">
    <property type="entry name" value="Asp-Al_Ex"/>
    <property type="match status" value="2"/>
</dbReference>
<keyword evidence="6 7" id="KW-0472">Membrane</keyword>
<keyword evidence="4 7" id="KW-0812">Transmembrane</keyword>
<feature type="domain" description="RCK C-terminal" evidence="8">
    <location>
        <begin position="388"/>
        <end position="472"/>
    </location>
</feature>
<feature type="transmembrane region" description="Helical" evidence="7">
    <location>
        <begin position="514"/>
        <end position="536"/>
    </location>
</feature>
<dbReference type="PROSITE" id="PS51202">
    <property type="entry name" value="RCK_C"/>
    <property type="match status" value="1"/>
</dbReference>
<organism evidence="9 10">
    <name type="scientific">Potamilus streckersoni</name>
    <dbReference type="NCBI Taxonomy" id="2493646"/>
    <lineage>
        <taxon>Eukaryota</taxon>
        <taxon>Metazoa</taxon>
        <taxon>Spiralia</taxon>
        <taxon>Lophotrochozoa</taxon>
        <taxon>Mollusca</taxon>
        <taxon>Bivalvia</taxon>
        <taxon>Autobranchia</taxon>
        <taxon>Heteroconchia</taxon>
        <taxon>Palaeoheterodonta</taxon>
        <taxon>Unionida</taxon>
        <taxon>Unionoidea</taxon>
        <taxon>Unionidae</taxon>
        <taxon>Ambleminae</taxon>
        <taxon>Lampsilini</taxon>
        <taxon>Potamilus</taxon>
    </lineage>
</organism>
<protein>
    <recommendedName>
        <fullName evidence="8">RCK C-terminal domain-containing protein</fullName>
    </recommendedName>
</protein>
<evidence type="ECO:0000313" key="10">
    <source>
        <dbReference type="Proteomes" id="UP001195483"/>
    </source>
</evidence>
<dbReference type="NCBIfam" id="TIGR01625">
    <property type="entry name" value="YidE_YbjL_dupl"/>
    <property type="match status" value="1"/>
</dbReference>
<feature type="transmembrane region" description="Helical" evidence="7">
    <location>
        <begin position="639"/>
        <end position="659"/>
    </location>
</feature>
<dbReference type="AlphaFoldDB" id="A0AAE0T6L1"/>
<feature type="transmembrane region" description="Helical" evidence="7">
    <location>
        <begin position="572"/>
        <end position="594"/>
    </location>
</feature>
<feature type="transmembrane region" description="Helical" evidence="7">
    <location>
        <begin position="548"/>
        <end position="566"/>
    </location>
</feature>
<dbReference type="SUPFAM" id="SSF116726">
    <property type="entry name" value="TrkA C-terminal domain-like"/>
    <property type="match status" value="2"/>
</dbReference>
<dbReference type="Gene3D" id="3.30.70.1450">
    <property type="entry name" value="Regulator of K+ conductance, C-terminal domain"/>
    <property type="match status" value="2"/>
</dbReference>
<comment type="caution">
    <text evidence="9">The sequence shown here is derived from an EMBL/GenBank/DDBJ whole genome shotgun (WGS) entry which is preliminary data.</text>
</comment>
<reference evidence="9" key="3">
    <citation type="submission" date="2023-05" db="EMBL/GenBank/DDBJ databases">
        <authorList>
            <person name="Smith C.H."/>
        </authorList>
    </citation>
    <scope>NUCLEOTIDE SEQUENCE</scope>
    <source>
        <strain evidence="9">CHS0354</strain>
        <tissue evidence="9">Mantle</tissue>
    </source>
</reference>
<keyword evidence="10" id="KW-1185">Reference proteome</keyword>
<proteinExistence type="predicted"/>
<keyword evidence="2" id="KW-0813">Transport</keyword>
<dbReference type="Proteomes" id="UP001195483">
    <property type="component" value="Unassembled WGS sequence"/>
</dbReference>
<accession>A0AAE0T6L1</accession>
<evidence type="ECO:0000256" key="3">
    <source>
        <dbReference type="ARBA" id="ARBA00022475"/>
    </source>
</evidence>
<evidence type="ECO:0000259" key="8">
    <source>
        <dbReference type="PROSITE" id="PS51202"/>
    </source>
</evidence>
<evidence type="ECO:0000256" key="4">
    <source>
        <dbReference type="ARBA" id="ARBA00022692"/>
    </source>
</evidence>